<dbReference type="HOGENOM" id="CLU_1727331_0_0_2"/>
<evidence type="ECO:0000313" key="1">
    <source>
        <dbReference type="EMBL" id="EHR77853.1"/>
    </source>
</evidence>
<dbReference type="KEGG" id="tlt:OCC_03187"/>
<dbReference type="Proteomes" id="UP000015502">
    <property type="component" value="Chromosome"/>
</dbReference>
<gene>
    <name evidence="1" type="ORF">OCC_03187</name>
</gene>
<dbReference type="PaxDb" id="523849-OCC_03187"/>
<accession>H3ZQ59</accession>
<evidence type="ECO:0000313" key="2">
    <source>
        <dbReference type="Proteomes" id="UP000015502"/>
    </source>
</evidence>
<sequence length="151" mass="17183">MHIIQRMLLTTKFCPNIPKGFRISNVKIIEDRLYFVATYVETKFLWVRTNGNLYLIKEGSVRKARVASISGSALGAGFWVDANDKYVVVAYFLTNEEGKKKNGLCVFTSEYLIKIACKSLDKTPENVKIEGRTTYVKFRDGSIRAYKIIAP</sequence>
<organism evidence="1 2">
    <name type="scientific">Thermococcus litoralis (strain ATCC 51850 / DSM 5473 / JCM 8560 / NS-C)</name>
    <dbReference type="NCBI Taxonomy" id="523849"/>
    <lineage>
        <taxon>Archaea</taxon>
        <taxon>Methanobacteriati</taxon>
        <taxon>Methanobacteriota</taxon>
        <taxon>Thermococci</taxon>
        <taxon>Thermococcales</taxon>
        <taxon>Thermococcaceae</taxon>
        <taxon>Thermococcus</taxon>
    </lineage>
</organism>
<keyword evidence="2" id="KW-1185">Reference proteome</keyword>
<dbReference type="AlphaFoldDB" id="H3ZQ59"/>
<reference evidence="1 2" key="1">
    <citation type="journal article" date="2012" name="J. Bacteriol.">
        <title>Genome sequence of the model hyperthermophilic archaeon Thermococcus litoralis NS-C.</title>
        <authorList>
            <person name="Gardner A.F."/>
            <person name="Kumar S."/>
            <person name="Perler F.B."/>
        </authorList>
    </citation>
    <scope>NUCLEOTIDE SEQUENCE [LARGE SCALE GENOMIC DNA]</scope>
    <source>
        <strain evidence="2">ATCC 51850 / DSM 5473 / JCM 8560 / NS-C</strain>
    </source>
</reference>
<dbReference type="EMBL" id="CP006670">
    <property type="protein sequence ID" value="EHR77853.1"/>
    <property type="molecule type" value="Genomic_DNA"/>
</dbReference>
<proteinExistence type="predicted"/>
<protein>
    <submittedName>
        <fullName evidence="1">Uncharacterized protein</fullName>
    </submittedName>
</protein>
<name>H3ZQ59_THELN</name>